<proteinExistence type="predicted"/>
<dbReference type="InterPro" id="IPR050482">
    <property type="entry name" value="Sensor_HK_TwoCompSys"/>
</dbReference>
<name>A0A7I9V3C1_9ACTN</name>
<dbReference type="PANTHER" id="PTHR24421">
    <property type="entry name" value="NITRATE/NITRITE SENSOR PROTEIN NARX-RELATED"/>
    <property type="match status" value="1"/>
</dbReference>
<sequence>MSTFIGVGYIVYALITVPMMVAQAATVASWYPPVGVALVFGPGLMLLGARVVDEPVRWITGWALACPVCVVLGAALWGALRVGTSPDPAIWMLDFAGLAAVAAALVSSIPKTLPVIVLVKSAAAYVAVAHQDPRDVPEMAREALFGILFTSLFVCAAVMVVRTGTDLDRSRSAAAAVVEAHLRNAELARFDGLIHDHVISTLVAAGSNPGDPRVADLAASALSRLDALAGDPAPEDEQVTDRELVARVRAVIDPGIDTVVTAVDDSSGLLFPAVVVRALAEAAGEAVRNSATHAGPGAERAVLITVGAERVAVAVVDDGIGFDPDAVAVDRLGLALSVRRRMNVLAGGRADVQSAPGAGTVVEVSWSRP</sequence>
<evidence type="ECO:0000313" key="6">
    <source>
        <dbReference type="EMBL" id="GED99918.1"/>
    </source>
</evidence>
<evidence type="ECO:0000256" key="2">
    <source>
        <dbReference type="ARBA" id="ARBA00022777"/>
    </source>
</evidence>
<gene>
    <name evidence="6" type="ORF">nbrc107696_03650</name>
</gene>
<organism evidence="6 7">
    <name type="scientific">Gordonia spumicola</name>
    <dbReference type="NCBI Taxonomy" id="589161"/>
    <lineage>
        <taxon>Bacteria</taxon>
        <taxon>Bacillati</taxon>
        <taxon>Actinomycetota</taxon>
        <taxon>Actinomycetes</taxon>
        <taxon>Mycobacteriales</taxon>
        <taxon>Gordoniaceae</taxon>
        <taxon>Gordonia</taxon>
    </lineage>
</organism>
<evidence type="ECO:0000256" key="1">
    <source>
        <dbReference type="ARBA" id="ARBA00022679"/>
    </source>
</evidence>
<feature type="transmembrane region" description="Helical" evidence="4">
    <location>
        <begin position="143"/>
        <end position="161"/>
    </location>
</feature>
<feature type="transmembrane region" description="Helical" evidence="4">
    <location>
        <begin position="34"/>
        <end position="52"/>
    </location>
</feature>
<feature type="transmembrane region" description="Helical" evidence="4">
    <location>
        <begin position="59"/>
        <end position="77"/>
    </location>
</feature>
<dbReference type="InterPro" id="IPR003594">
    <property type="entry name" value="HATPase_dom"/>
</dbReference>
<keyword evidence="4" id="KW-0472">Membrane</keyword>
<dbReference type="PANTHER" id="PTHR24421:SF61">
    <property type="entry name" value="OXYGEN SENSOR HISTIDINE KINASE NREB"/>
    <property type="match status" value="1"/>
</dbReference>
<keyword evidence="3" id="KW-0902">Two-component regulatory system</keyword>
<dbReference type="OrthoDB" id="144293at2"/>
<dbReference type="GO" id="GO:0016301">
    <property type="term" value="F:kinase activity"/>
    <property type="evidence" value="ECO:0007669"/>
    <property type="project" value="UniProtKB-KW"/>
</dbReference>
<accession>A0A7I9V3C1</accession>
<feature type="transmembrane region" description="Helical" evidence="4">
    <location>
        <begin position="89"/>
        <end position="106"/>
    </location>
</feature>
<evidence type="ECO:0000256" key="4">
    <source>
        <dbReference type="SAM" id="Phobius"/>
    </source>
</evidence>
<dbReference type="RefSeq" id="WP_161893859.1">
    <property type="nucleotide sequence ID" value="NZ_BJOV01000001.1"/>
</dbReference>
<dbReference type="SUPFAM" id="SSF55874">
    <property type="entry name" value="ATPase domain of HSP90 chaperone/DNA topoisomerase II/histidine kinase"/>
    <property type="match status" value="1"/>
</dbReference>
<evidence type="ECO:0000256" key="3">
    <source>
        <dbReference type="ARBA" id="ARBA00023012"/>
    </source>
</evidence>
<evidence type="ECO:0000259" key="5">
    <source>
        <dbReference type="Pfam" id="PF02518"/>
    </source>
</evidence>
<dbReference type="GO" id="GO:0000160">
    <property type="term" value="P:phosphorelay signal transduction system"/>
    <property type="evidence" value="ECO:0007669"/>
    <property type="project" value="UniProtKB-KW"/>
</dbReference>
<dbReference type="EMBL" id="BJOV01000001">
    <property type="protein sequence ID" value="GED99918.1"/>
    <property type="molecule type" value="Genomic_DNA"/>
</dbReference>
<keyword evidence="1" id="KW-0808">Transferase</keyword>
<dbReference type="Gene3D" id="3.30.565.10">
    <property type="entry name" value="Histidine kinase-like ATPase, C-terminal domain"/>
    <property type="match status" value="1"/>
</dbReference>
<protein>
    <recommendedName>
        <fullName evidence="5">Histidine kinase/HSP90-like ATPase domain-containing protein</fullName>
    </recommendedName>
</protein>
<keyword evidence="2" id="KW-0418">Kinase</keyword>
<dbReference type="InterPro" id="IPR036890">
    <property type="entry name" value="HATPase_C_sf"/>
</dbReference>
<keyword evidence="4" id="KW-1133">Transmembrane helix</keyword>
<keyword evidence="4" id="KW-0812">Transmembrane</keyword>
<reference evidence="7" key="1">
    <citation type="submission" date="2019-06" db="EMBL/GenBank/DDBJ databases">
        <title>Gordonia isolated from sludge of a wastewater treatment plant.</title>
        <authorList>
            <person name="Tamura T."/>
            <person name="Aoyama K."/>
            <person name="Kang Y."/>
            <person name="Saito S."/>
            <person name="Akiyama N."/>
            <person name="Yazawa K."/>
            <person name="Gonoi T."/>
            <person name="Mikami Y."/>
        </authorList>
    </citation>
    <scope>NUCLEOTIDE SEQUENCE [LARGE SCALE GENOMIC DNA]</scope>
    <source>
        <strain evidence="7">NBRC 107696</strain>
    </source>
</reference>
<dbReference type="AlphaFoldDB" id="A0A7I9V3C1"/>
<dbReference type="Proteomes" id="UP000444960">
    <property type="component" value="Unassembled WGS sequence"/>
</dbReference>
<feature type="domain" description="Histidine kinase/HSP90-like ATPase" evidence="5">
    <location>
        <begin position="277"/>
        <end position="366"/>
    </location>
</feature>
<dbReference type="Pfam" id="PF02518">
    <property type="entry name" value="HATPase_c"/>
    <property type="match status" value="1"/>
</dbReference>
<comment type="caution">
    <text evidence="6">The sequence shown here is derived from an EMBL/GenBank/DDBJ whole genome shotgun (WGS) entry which is preliminary data.</text>
</comment>
<evidence type="ECO:0000313" key="7">
    <source>
        <dbReference type="Proteomes" id="UP000444960"/>
    </source>
</evidence>
<keyword evidence="7" id="KW-1185">Reference proteome</keyword>